<dbReference type="GO" id="GO:0003677">
    <property type="term" value="F:DNA binding"/>
    <property type="evidence" value="ECO:0007669"/>
    <property type="project" value="UniProtKB-KW"/>
</dbReference>
<dbReference type="PRINTS" id="PR00038">
    <property type="entry name" value="HTHLUXR"/>
</dbReference>
<dbReference type="Pfam" id="PF00072">
    <property type="entry name" value="Response_reg"/>
    <property type="match status" value="1"/>
</dbReference>
<keyword evidence="2" id="KW-0238">DNA-binding</keyword>
<dbReference type="GO" id="GO:0000160">
    <property type="term" value="P:phosphorelay signal transduction system"/>
    <property type="evidence" value="ECO:0007669"/>
    <property type="project" value="InterPro"/>
</dbReference>
<feature type="modified residue" description="4-aspartylphosphate" evidence="3">
    <location>
        <position position="74"/>
    </location>
</feature>
<dbReference type="EMBL" id="CP011144">
    <property type="protein sequence ID" value="AKC87406.1"/>
    <property type="molecule type" value="Genomic_DNA"/>
</dbReference>
<dbReference type="KEGG" id="psuw:WQ53_12230"/>
<evidence type="ECO:0000313" key="6">
    <source>
        <dbReference type="EMBL" id="AKC87406.1"/>
    </source>
</evidence>
<sequence>MPQRDAPPSAKAATDGGVPRTLRIILADDHPVVRSGVRMLLEHNAGAAVVAEAGTPEELFAALARVPADLVLTDFSMPGGGAADGLSMLGRLQRRWPEVPVIVLTMAGNASVLQAILDTGVRGLLNKSDALTELTLAVQAVSHRRLYLGAGIRRLLEAAGVEGDGPRGTLSRRETEVLRLFSSGLTVSEIARRLERSVKTVSRQKMDAMAKLGLRSDLELYAYAREHGLQS</sequence>
<dbReference type="Proteomes" id="UP000033067">
    <property type="component" value="Chromosome"/>
</dbReference>
<dbReference type="RefSeq" id="WP_082113011.1">
    <property type="nucleotide sequence ID" value="NZ_CP011144.1"/>
</dbReference>
<proteinExistence type="predicted"/>
<protein>
    <submittedName>
        <fullName evidence="6">LuxR family transcriptional regulator</fullName>
    </submittedName>
</protein>
<dbReference type="Pfam" id="PF00196">
    <property type="entry name" value="GerE"/>
    <property type="match status" value="1"/>
</dbReference>
<dbReference type="SUPFAM" id="SSF52172">
    <property type="entry name" value="CheY-like"/>
    <property type="match status" value="1"/>
</dbReference>
<dbReference type="Gene3D" id="1.10.10.10">
    <property type="entry name" value="Winged helix-like DNA-binding domain superfamily/Winged helix DNA-binding domain"/>
    <property type="match status" value="1"/>
</dbReference>
<reference evidence="6 7" key="1">
    <citation type="journal article" date="2015" name="Genome Announc.">
        <title>Complete Genome Sequence of Pseudoxanthomonas suwonensis Strain J1, a Cellulose-Degrading Bacterium Isolated from Leaf- and Wood-Enriched Soil.</title>
        <authorList>
            <person name="Hou L."/>
            <person name="Jiang J."/>
            <person name="Xu Z."/>
            <person name="Zhou Y."/>
            <person name="Leung F.C."/>
        </authorList>
    </citation>
    <scope>NUCLEOTIDE SEQUENCE [LARGE SCALE GENOMIC DNA]</scope>
    <source>
        <strain evidence="6 7">J1</strain>
    </source>
</reference>
<evidence type="ECO:0000256" key="2">
    <source>
        <dbReference type="ARBA" id="ARBA00023125"/>
    </source>
</evidence>
<keyword evidence="1 3" id="KW-0597">Phosphoprotein</keyword>
<keyword evidence="7" id="KW-1185">Reference proteome</keyword>
<feature type="domain" description="Response regulatory" evidence="5">
    <location>
        <begin position="23"/>
        <end position="142"/>
    </location>
</feature>
<dbReference type="InterPro" id="IPR011006">
    <property type="entry name" value="CheY-like_superfamily"/>
</dbReference>
<feature type="domain" description="HTH luxR-type" evidence="4">
    <location>
        <begin position="163"/>
        <end position="228"/>
    </location>
</feature>
<evidence type="ECO:0000256" key="1">
    <source>
        <dbReference type="ARBA" id="ARBA00022553"/>
    </source>
</evidence>
<evidence type="ECO:0000256" key="3">
    <source>
        <dbReference type="PROSITE-ProRule" id="PRU00169"/>
    </source>
</evidence>
<dbReference type="SUPFAM" id="SSF46894">
    <property type="entry name" value="C-terminal effector domain of the bipartite response regulators"/>
    <property type="match status" value="1"/>
</dbReference>
<dbReference type="PROSITE" id="PS50110">
    <property type="entry name" value="RESPONSE_REGULATORY"/>
    <property type="match status" value="1"/>
</dbReference>
<dbReference type="OrthoDB" id="4313922at2"/>
<dbReference type="SMART" id="SM00448">
    <property type="entry name" value="REC"/>
    <property type="match status" value="1"/>
</dbReference>
<dbReference type="InterPro" id="IPR058245">
    <property type="entry name" value="NreC/VraR/RcsB-like_REC"/>
</dbReference>
<dbReference type="PATRIC" id="fig|314722.6.peg.2652"/>
<dbReference type="Gene3D" id="3.40.50.2300">
    <property type="match status" value="1"/>
</dbReference>
<dbReference type="InterPro" id="IPR001789">
    <property type="entry name" value="Sig_transdc_resp-reg_receiver"/>
</dbReference>
<dbReference type="InterPro" id="IPR039420">
    <property type="entry name" value="WalR-like"/>
</dbReference>
<dbReference type="InterPro" id="IPR036388">
    <property type="entry name" value="WH-like_DNA-bd_sf"/>
</dbReference>
<dbReference type="CDD" id="cd06170">
    <property type="entry name" value="LuxR_C_like"/>
    <property type="match status" value="1"/>
</dbReference>
<dbReference type="CDD" id="cd17535">
    <property type="entry name" value="REC_NarL-like"/>
    <property type="match status" value="1"/>
</dbReference>
<accession>A0A0E3UNR5</accession>
<dbReference type="AlphaFoldDB" id="A0A0E3UNR5"/>
<dbReference type="InterPro" id="IPR016032">
    <property type="entry name" value="Sig_transdc_resp-reg_C-effctor"/>
</dbReference>
<gene>
    <name evidence="6" type="ORF">WQ53_12230</name>
</gene>
<dbReference type="PANTHER" id="PTHR43214">
    <property type="entry name" value="TWO-COMPONENT RESPONSE REGULATOR"/>
    <property type="match status" value="1"/>
</dbReference>
<organism evidence="6 7">
    <name type="scientific">Pseudoxanthomonas suwonensis</name>
    <dbReference type="NCBI Taxonomy" id="314722"/>
    <lineage>
        <taxon>Bacteria</taxon>
        <taxon>Pseudomonadati</taxon>
        <taxon>Pseudomonadota</taxon>
        <taxon>Gammaproteobacteria</taxon>
        <taxon>Lysobacterales</taxon>
        <taxon>Lysobacteraceae</taxon>
        <taxon>Pseudoxanthomonas</taxon>
    </lineage>
</organism>
<dbReference type="SMART" id="SM00421">
    <property type="entry name" value="HTH_LUXR"/>
    <property type="match status" value="1"/>
</dbReference>
<evidence type="ECO:0000259" key="4">
    <source>
        <dbReference type="PROSITE" id="PS50043"/>
    </source>
</evidence>
<dbReference type="InterPro" id="IPR000792">
    <property type="entry name" value="Tscrpt_reg_LuxR_C"/>
</dbReference>
<evidence type="ECO:0000259" key="5">
    <source>
        <dbReference type="PROSITE" id="PS50110"/>
    </source>
</evidence>
<evidence type="ECO:0000313" key="7">
    <source>
        <dbReference type="Proteomes" id="UP000033067"/>
    </source>
</evidence>
<name>A0A0E3UNR5_9GAMM</name>
<dbReference type="PANTHER" id="PTHR43214:SF17">
    <property type="entry name" value="TRANSCRIPTIONAL REGULATORY PROTEIN RCSB"/>
    <property type="match status" value="1"/>
</dbReference>
<dbReference type="GO" id="GO:0006355">
    <property type="term" value="P:regulation of DNA-templated transcription"/>
    <property type="evidence" value="ECO:0007669"/>
    <property type="project" value="InterPro"/>
</dbReference>
<dbReference type="PROSITE" id="PS50043">
    <property type="entry name" value="HTH_LUXR_2"/>
    <property type="match status" value="1"/>
</dbReference>